<dbReference type="PANTHER" id="PTHR19959">
    <property type="entry name" value="KINESIN LIGHT CHAIN"/>
    <property type="match status" value="1"/>
</dbReference>
<feature type="domain" description="CHAT" evidence="1">
    <location>
        <begin position="822"/>
        <end position="1102"/>
    </location>
</feature>
<dbReference type="PANTHER" id="PTHR19959:SF119">
    <property type="entry name" value="FUNGAL LIPASE-LIKE DOMAIN-CONTAINING PROTEIN"/>
    <property type="match status" value="1"/>
</dbReference>
<accession>A0A8H2X8M4</accession>
<name>A0A8H2X8M4_9AGAM</name>
<dbReference type="Pfam" id="PF12770">
    <property type="entry name" value="CHAT"/>
    <property type="match status" value="1"/>
</dbReference>
<dbReference type="AlphaFoldDB" id="A0A8H2X8M4"/>
<comment type="caution">
    <text evidence="2">The sequence shown here is derived from an EMBL/GenBank/DDBJ whole genome shotgun (WGS) entry which is preliminary data.</text>
</comment>
<reference evidence="2" key="1">
    <citation type="submission" date="2021-01" db="EMBL/GenBank/DDBJ databases">
        <authorList>
            <person name="Kaushik A."/>
        </authorList>
    </citation>
    <scope>NUCLEOTIDE SEQUENCE</scope>
    <source>
        <strain evidence="2">AG6-10EEA</strain>
    </source>
</reference>
<dbReference type="InterPro" id="IPR024983">
    <property type="entry name" value="CHAT_dom"/>
</dbReference>
<dbReference type="Proteomes" id="UP000663853">
    <property type="component" value="Unassembled WGS sequence"/>
</dbReference>
<organism evidence="2 3">
    <name type="scientific">Rhizoctonia solani</name>
    <dbReference type="NCBI Taxonomy" id="456999"/>
    <lineage>
        <taxon>Eukaryota</taxon>
        <taxon>Fungi</taxon>
        <taxon>Dikarya</taxon>
        <taxon>Basidiomycota</taxon>
        <taxon>Agaricomycotina</taxon>
        <taxon>Agaricomycetes</taxon>
        <taxon>Cantharellales</taxon>
        <taxon>Ceratobasidiaceae</taxon>
        <taxon>Rhizoctonia</taxon>
    </lineage>
</organism>
<dbReference type="Gene3D" id="1.25.40.10">
    <property type="entry name" value="Tetratricopeptide repeat domain"/>
    <property type="match status" value="2"/>
</dbReference>
<proteinExistence type="predicted"/>
<dbReference type="EMBL" id="CAJMXA010000195">
    <property type="protein sequence ID" value="CAE6420653.1"/>
    <property type="molecule type" value="Genomic_DNA"/>
</dbReference>
<gene>
    <name evidence="2" type="ORF">RDB_LOCUS11733</name>
</gene>
<protein>
    <recommendedName>
        <fullName evidence="1">CHAT domain-containing protein</fullName>
    </recommendedName>
</protein>
<dbReference type="SUPFAM" id="SSF48452">
    <property type="entry name" value="TPR-like"/>
    <property type="match status" value="3"/>
</dbReference>
<evidence type="ECO:0000313" key="2">
    <source>
        <dbReference type="EMBL" id="CAE6420653.1"/>
    </source>
</evidence>
<sequence>MPRGLSDIETDIERISQELSQASDDHPNMSLLLACLGENHMNRFQLLGELEDIQKAIAYMSIALSVMSDDNPVFPYLLSSLGSSHRERFMHLGEVGDIDKAIELTSMVVTLTPDGHKDLPGRLANLGLYFRQRFESLGSVDDLEKATEYQNRALDLVPNGHPNLPVVLGCLGSVYKLRFKRLGELDSLKKAMEFESRALALTPDGHPDLPNRLANLGRTHDARFKRLGDLDDIEKAIEYKSRALTLTPNDHPQLTYRYDNLVASHSNRFDRLGELKDLEKTIEYASLAVARTPDGDPNLPRRLISRGSSHSDRFNRLGELGDLEKAIEDHSRAVDLTPKDHRQYPDWLDTLGKSHSTRFLRLGELDDLEKALKYTSHALALTPDDHPKYSFQLASLGVAHSDRFLRLYTSDDIEKAIEYQSRALTLTPDGHPELPYRLGILGVSYLHKFEHLGGPDNLEKAIEHESRALALTPDGHHALPNMLMNLGLFHGMRFERQGVMEDLGKATEYSTRALALTPDEHPQLSWRHHGLAKYYFLHFLLRPEESSHLQDSLDSFRKAQLSPGSPRDKFRFAQEWARTASACSSLNCIEAYQTTIDLLPQCIWLGATTNQRYEDLSMAETLAEDAAVAAILASDYALALEWLEHTRCVVWTQSLMLRSPLDKLQSAHPDLGTRLQTVANQLHYAGAESRESRALSSGSLTPEQVAQQHRRLAKEYDDLISQTRTLPGFEGFLQPMKADALLKAAQNGPIVAINCHNDRCDALVILPGRDTVEHIPLPNFSGETARYNRLELEKSVRNSRLKERGANRRPVLEETLDFRTVLAVLWDDVVKPILDFLGYTTNDSKNNLPHITWCPTGTLSFLPLHAAGDYNQPRSRVFDYVISSYTPTLTALLTSTPSVVSCNTKVLAIGQPKTPGHTQLPGTVKELAFLKSHTQDKVEHTQLVDDQATTAVVLDAMEQHDWVHLACHAHQNVQDPTESGFFLHGGTLDLASINRRSFKNKGLAYLSACQTATGDKKLPDEAVHLASGMLMAGYSSVIATMWSVGDEDAPFVADRVYGQLLKDGKLGGGEAGRALHNAVAGLRELVGEENFERWVPYIHIGS</sequence>
<evidence type="ECO:0000313" key="3">
    <source>
        <dbReference type="Proteomes" id="UP000663853"/>
    </source>
</evidence>
<evidence type="ECO:0000259" key="1">
    <source>
        <dbReference type="Pfam" id="PF12770"/>
    </source>
</evidence>
<dbReference type="InterPro" id="IPR011990">
    <property type="entry name" value="TPR-like_helical_dom_sf"/>
</dbReference>